<sequence>MRENPAATLAYSSVPACVGRLRTLESAVSPARSAIRRVPRAQAETVLRIGERGDIIKRMHRALIARGIDAARPLGIAGESTRSVNGTHGRARTCDEFKGTAYAVVDRIDGPSTTSAFLHG</sequence>
<dbReference type="EMBL" id="CP030239">
    <property type="protein sequence ID" value="AWX92343.1"/>
    <property type="molecule type" value="Genomic_DNA"/>
</dbReference>
<gene>
    <name evidence="1" type="ORF">DPM13_01195</name>
</gene>
<name>A0ABM6WP52_9RHOB</name>
<keyword evidence="2" id="KW-1185">Reference proteome</keyword>
<protein>
    <submittedName>
        <fullName evidence="1">Uncharacterized protein</fullName>
    </submittedName>
</protein>
<dbReference type="Proteomes" id="UP000249922">
    <property type="component" value="Chromosome"/>
</dbReference>
<dbReference type="InterPro" id="IPR021795">
    <property type="entry name" value="DUF3363"/>
</dbReference>
<reference evidence="1 2" key="1">
    <citation type="submission" date="2018-06" db="EMBL/GenBank/DDBJ databases">
        <title>Complete genome sequence of Paracoccus mutanolyticus strain RSP-02 isolated from cellulosic waste.</title>
        <authorList>
            <person name="Amrutha R.N."/>
            <person name="Shrivastav A."/>
            <person name="Buddana S.K."/>
            <person name="Deshpande U."/>
            <person name="Prakasham R.S."/>
        </authorList>
    </citation>
    <scope>NUCLEOTIDE SEQUENCE [LARGE SCALE GENOMIC DNA]</scope>
    <source>
        <strain evidence="1 2">RSP-02</strain>
    </source>
</reference>
<evidence type="ECO:0000313" key="1">
    <source>
        <dbReference type="EMBL" id="AWX92343.1"/>
    </source>
</evidence>
<evidence type="ECO:0000313" key="2">
    <source>
        <dbReference type="Proteomes" id="UP000249922"/>
    </source>
</evidence>
<dbReference type="Pfam" id="PF11843">
    <property type="entry name" value="DUF3363"/>
    <property type="match status" value="1"/>
</dbReference>
<proteinExistence type="predicted"/>
<accession>A0ABM6WP52</accession>
<organism evidence="1 2">
    <name type="scientific">Paracoccus mutanolyticus</name>
    <dbReference type="NCBI Taxonomy" id="1499308"/>
    <lineage>
        <taxon>Bacteria</taxon>
        <taxon>Pseudomonadati</taxon>
        <taxon>Pseudomonadota</taxon>
        <taxon>Alphaproteobacteria</taxon>
        <taxon>Rhodobacterales</taxon>
        <taxon>Paracoccaceae</taxon>
        <taxon>Paracoccus</taxon>
    </lineage>
</organism>